<reference evidence="1 2" key="1">
    <citation type="submission" date="2020-04" db="EMBL/GenBank/DDBJ databases">
        <authorList>
            <person name="De Canck E."/>
        </authorList>
    </citation>
    <scope>NUCLEOTIDE SEQUENCE [LARGE SCALE GENOMIC DNA]</scope>
    <source>
        <strain evidence="1 2">LMG 6000</strain>
    </source>
</reference>
<protein>
    <submittedName>
        <fullName evidence="1">Uncharacterized protein</fullName>
    </submittedName>
</protein>
<proteinExistence type="predicted"/>
<sequence>MRCWHRLVAADGGYLRIAQAGFHEPADSLVPQIVKAEILKANCLLGIGPRFVERVGASYGVPAGCAEEREFGFGRAQGLASDSVNTGTET</sequence>
<accession>A0A6S7FDY5</accession>
<name>A0A6S7FDY5_9BURK</name>
<gene>
    <name evidence="1" type="ORF">LMG6000_04321</name>
</gene>
<dbReference type="Proteomes" id="UP000494183">
    <property type="component" value="Unassembled WGS sequence"/>
</dbReference>
<keyword evidence="2" id="KW-1185">Reference proteome</keyword>
<dbReference type="AlphaFoldDB" id="A0A6S7FDY5"/>
<dbReference type="EMBL" id="CADILH010000007">
    <property type="protein sequence ID" value="CAB3935427.1"/>
    <property type="molecule type" value="Genomic_DNA"/>
</dbReference>
<organism evidence="1 2">
    <name type="scientific">Achromobacter insolitus</name>
    <dbReference type="NCBI Taxonomy" id="217204"/>
    <lineage>
        <taxon>Bacteria</taxon>
        <taxon>Pseudomonadati</taxon>
        <taxon>Pseudomonadota</taxon>
        <taxon>Betaproteobacteria</taxon>
        <taxon>Burkholderiales</taxon>
        <taxon>Alcaligenaceae</taxon>
        <taxon>Achromobacter</taxon>
    </lineage>
</organism>
<evidence type="ECO:0000313" key="1">
    <source>
        <dbReference type="EMBL" id="CAB3935427.1"/>
    </source>
</evidence>
<evidence type="ECO:0000313" key="2">
    <source>
        <dbReference type="Proteomes" id="UP000494183"/>
    </source>
</evidence>